<dbReference type="PROSITE" id="PS00107">
    <property type="entry name" value="PROTEIN_KINASE_ATP"/>
    <property type="match status" value="1"/>
</dbReference>
<evidence type="ECO:0000256" key="3">
    <source>
        <dbReference type="PROSITE-ProRule" id="PRU10141"/>
    </source>
</evidence>
<evidence type="ECO:0000313" key="6">
    <source>
        <dbReference type="EMBL" id="ORZ13556.1"/>
    </source>
</evidence>
<feature type="compositionally biased region" description="Polar residues" evidence="4">
    <location>
        <begin position="495"/>
        <end position="506"/>
    </location>
</feature>
<feature type="compositionally biased region" description="Low complexity" evidence="4">
    <location>
        <begin position="453"/>
        <end position="462"/>
    </location>
</feature>
<keyword evidence="6" id="KW-0808">Transferase</keyword>
<dbReference type="Gene3D" id="3.30.200.20">
    <property type="entry name" value="Phosphorylase Kinase, domain 1"/>
    <property type="match status" value="1"/>
</dbReference>
<keyword evidence="1 3" id="KW-0547">Nucleotide-binding</keyword>
<evidence type="ECO:0000259" key="5">
    <source>
        <dbReference type="PROSITE" id="PS50011"/>
    </source>
</evidence>
<comment type="caution">
    <text evidence="6">The sequence shown here is derived from an EMBL/GenBank/DDBJ whole genome shotgun (WGS) entry which is preliminary data.</text>
</comment>
<dbReference type="OrthoDB" id="1738954at2759"/>
<feature type="compositionally biased region" description="Acidic residues" evidence="4">
    <location>
        <begin position="432"/>
        <end position="452"/>
    </location>
</feature>
<dbReference type="PANTHER" id="PTHR24347">
    <property type="entry name" value="SERINE/THREONINE-PROTEIN KINASE"/>
    <property type="match status" value="1"/>
</dbReference>
<feature type="domain" description="Protein kinase" evidence="5">
    <location>
        <begin position="49"/>
        <end position="338"/>
    </location>
</feature>
<dbReference type="AlphaFoldDB" id="A0A1X2IBT3"/>
<dbReference type="PROSITE" id="PS00108">
    <property type="entry name" value="PROTEIN_KINASE_ST"/>
    <property type="match status" value="1"/>
</dbReference>
<dbReference type="InterPro" id="IPR008271">
    <property type="entry name" value="Ser/Thr_kinase_AS"/>
</dbReference>
<name>A0A1X2IBT3_9FUNG</name>
<evidence type="ECO:0000256" key="1">
    <source>
        <dbReference type="ARBA" id="ARBA00022741"/>
    </source>
</evidence>
<accession>A0A1X2IBT3</accession>
<keyword evidence="7" id="KW-1185">Reference proteome</keyword>
<dbReference type="FunFam" id="3.30.200.20:FF:000042">
    <property type="entry name" value="Aurora kinase A"/>
    <property type="match status" value="1"/>
</dbReference>
<dbReference type="InterPro" id="IPR000719">
    <property type="entry name" value="Prot_kinase_dom"/>
</dbReference>
<dbReference type="GO" id="GO:0005524">
    <property type="term" value="F:ATP binding"/>
    <property type="evidence" value="ECO:0007669"/>
    <property type="project" value="UniProtKB-UniRule"/>
</dbReference>
<dbReference type="InterPro" id="IPR011009">
    <property type="entry name" value="Kinase-like_dom_sf"/>
</dbReference>
<feature type="region of interest" description="Disordered" evidence="4">
    <location>
        <begin position="413"/>
        <end position="529"/>
    </location>
</feature>
<evidence type="ECO:0000256" key="2">
    <source>
        <dbReference type="ARBA" id="ARBA00022840"/>
    </source>
</evidence>
<proteinExistence type="predicted"/>
<feature type="compositionally biased region" description="Polar residues" evidence="4">
    <location>
        <begin position="369"/>
        <end position="382"/>
    </location>
</feature>
<keyword evidence="2 3" id="KW-0067">ATP-binding</keyword>
<dbReference type="STRING" id="90262.A0A1X2IBT3"/>
<feature type="compositionally biased region" description="Basic and acidic residues" evidence="4">
    <location>
        <begin position="507"/>
        <end position="517"/>
    </location>
</feature>
<dbReference type="SMART" id="SM00220">
    <property type="entry name" value="S_TKc"/>
    <property type="match status" value="1"/>
</dbReference>
<reference evidence="6 7" key="1">
    <citation type="submission" date="2016-07" db="EMBL/GenBank/DDBJ databases">
        <title>Pervasive Adenine N6-methylation of Active Genes in Fungi.</title>
        <authorList>
            <consortium name="DOE Joint Genome Institute"/>
            <person name="Mondo S.J."/>
            <person name="Dannebaum R.O."/>
            <person name="Kuo R.C."/>
            <person name="Labutti K."/>
            <person name="Haridas S."/>
            <person name="Kuo A."/>
            <person name="Salamov A."/>
            <person name="Ahrendt S.R."/>
            <person name="Lipzen A."/>
            <person name="Sullivan W."/>
            <person name="Andreopoulos W.B."/>
            <person name="Clum A."/>
            <person name="Lindquist E."/>
            <person name="Daum C."/>
            <person name="Ramamoorthy G.K."/>
            <person name="Gryganskyi A."/>
            <person name="Culley D."/>
            <person name="Magnuson J.K."/>
            <person name="James T.Y."/>
            <person name="O'Malley M.A."/>
            <person name="Stajich J.E."/>
            <person name="Spatafora J.W."/>
            <person name="Visel A."/>
            <person name="Grigoriev I.V."/>
        </authorList>
    </citation>
    <scope>NUCLEOTIDE SEQUENCE [LARGE SCALE GENOMIC DNA]</scope>
    <source>
        <strain evidence="6 7">NRRL 1336</strain>
    </source>
</reference>
<feature type="binding site" evidence="3">
    <location>
        <position position="78"/>
    </location>
    <ligand>
        <name>ATP</name>
        <dbReference type="ChEBI" id="CHEBI:30616"/>
    </ligand>
</feature>
<dbReference type="GO" id="GO:0004672">
    <property type="term" value="F:protein kinase activity"/>
    <property type="evidence" value="ECO:0007669"/>
    <property type="project" value="InterPro"/>
</dbReference>
<gene>
    <name evidence="6" type="ORF">BCR42DRAFT_354921</name>
</gene>
<dbReference type="InterPro" id="IPR017441">
    <property type="entry name" value="Protein_kinase_ATP_BS"/>
</dbReference>
<protein>
    <submittedName>
        <fullName evidence="6">Kinase-like domain-containing protein</fullName>
    </submittedName>
</protein>
<sequence length="572" mass="64964">MSVFSKFANFIRHTKSAVQGDKYETAQRIVEEERMAKNQLPSYNGLERYQLLEKIGDGAFSIVYEAIDTQTNENVAVKVVDQRKLKKDQKAGILKEIRIMQTIKHPSIVRMLAYHETATHFFLILELCKGGELFNQIVKLTYFSEDLTRHCIRQVAEGLRYLHEDCGVVHRDIKPENLLYDPIPIMERTQPAPPLPDFDDETKMDEGAFVEGVGGGGIGKVKIADFGLSKIVWNNSTMTPCGTIGYTAPEIVKDQRYSKSVDMWALGCVLYTMLCGFPPFFDEDITDLTQKVAKGQYEFLSPWWDVVSDSVKDLIIHTLCMNPRKRYTIDQFLKHPWMQQKAESISTTTPTDSLVGEKQESEAELFKKTYNQRNATSSGRSTPSERRRILEPSMKEIYDVCLDMARDAEEKKLKKRAKKQPQVFDNSIYNIQEDEDDGDDADGDGDSGDDEASSTSNNSSDDSYSDSDDNDDSTSEPSTEDNNQTDLEIEALHKQLNQMMSASQVLESEKTGKDDKNTMLTPEPMDQQTQLMTTEAAEPIKRIKVRKPKALFELKMDNATLLEKRRKNAPLP</sequence>
<evidence type="ECO:0000313" key="7">
    <source>
        <dbReference type="Proteomes" id="UP000193560"/>
    </source>
</evidence>
<dbReference type="SUPFAM" id="SSF56112">
    <property type="entry name" value="Protein kinase-like (PK-like)"/>
    <property type="match status" value="1"/>
</dbReference>
<keyword evidence="6" id="KW-0418">Kinase</keyword>
<dbReference type="EMBL" id="MCGE01000016">
    <property type="protein sequence ID" value="ORZ13556.1"/>
    <property type="molecule type" value="Genomic_DNA"/>
</dbReference>
<evidence type="ECO:0000256" key="4">
    <source>
        <dbReference type="SAM" id="MobiDB-lite"/>
    </source>
</evidence>
<dbReference type="Proteomes" id="UP000193560">
    <property type="component" value="Unassembled WGS sequence"/>
</dbReference>
<dbReference type="Pfam" id="PF00069">
    <property type="entry name" value="Pkinase"/>
    <property type="match status" value="1"/>
</dbReference>
<dbReference type="Gene3D" id="1.10.510.10">
    <property type="entry name" value="Transferase(Phosphotransferase) domain 1"/>
    <property type="match status" value="1"/>
</dbReference>
<feature type="compositionally biased region" description="Acidic residues" evidence="4">
    <location>
        <begin position="463"/>
        <end position="474"/>
    </location>
</feature>
<organism evidence="6 7">
    <name type="scientific">Absidia repens</name>
    <dbReference type="NCBI Taxonomy" id="90262"/>
    <lineage>
        <taxon>Eukaryota</taxon>
        <taxon>Fungi</taxon>
        <taxon>Fungi incertae sedis</taxon>
        <taxon>Mucoromycota</taxon>
        <taxon>Mucoromycotina</taxon>
        <taxon>Mucoromycetes</taxon>
        <taxon>Mucorales</taxon>
        <taxon>Cunninghamellaceae</taxon>
        <taxon>Absidia</taxon>
    </lineage>
</organism>
<dbReference type="PROSITE" id="PS50011">
    <property type="entry name" value="PROTEIN_KINASE_DOM"/>
    <property type="match status" value="1"/>
</dbReference>
<feature type="region of interest" description="Disordered" evidence="4">
    <location>
        <begin position="367"/>
        <end position="390"/>
    </location>
</feature>